<dbReference type="Proteomes" id="UP000239504">
    <property type="component" value="Unassembled WGS sequence"/>
</dbReference>
<dbReference type="CDD" id="cd06223">
    <property type="entry name" value="PRTases_typeI"/>
    <property type="match status" value="1"/>
</dbReference>
<dbReference type="InterPro" id="IPR029057">
    <property type="entry name" value="PRTase-like"/>
</dbReference>
<dbReference type="AlphaFoldDB" id="A0A2S7K1W4"/>
<dbReference type="InterPro" id="IPR051910">
    <property type="entry name" value="ComF/GntX_DNA_util-trans"/>
</dbReference>
<dbReference type="Pfam" id="PF18912">
    <property type="entry name" value="DZR_2"/>
    <property type="match status" value="1"/>
</dbReference>
<name>A0A2S7K1W4_9PROT</name>
<keyword evidence="4" id="KW-0808">Transferase</keyword>
<dbReference type="GO" id="GO:0016757">
    <property type="term" value="F:glycosyltransferase activity"/>
    <property type="evidence" value="ECO:0007669"/>
    <property type="project" value="UniProtKB-KW"/>
</dbReference>
<dbReference type="EMBL" id="PJCH01000015">
    <property type="protein sequence ID" value="PQA86499.1"/>
    <property type="molecule type" value="Genomic_DNA"/>
</dbReference>
<keyword evidence="4" id="KW-0328">Glycosyltransferase</keyword>
<gene>
    <name evidence="4" type="ORF">CW354_19430</name>
</gene>
<feature type="domain" description="Phosphoribosyltransferase" evidence="2">
    <location>
        <begin position="182"/>
        <end position="234"/>
    </location>
</feature>
<reference evidence="4 5" key="1">
    <citation type="submission" date="2017-12" db="EMBL/GenBank/DDBJ databases">
        <authorList>
            <person name="Hurst M.R.H."/>
        </authorList>
    </citation>
    <scope>NUCLEOTIDE SEQUENCE [LARGE SCALE GENOMIC DNA]</scope>
    <source>
        <strain evidence="4 5">SY-3-19</strain>
    </source>
</reference>
<comment type="caution">
    <text evidence="4">The sequence shown here is derived from an EMBL/GenBank/DDBJ whole genome shotgun (WGS) entry which is preliminary data.</text>
</comment>
<evidence type="ECO:0000256" key="1">
    <source>
        <dbReference type="ARBA" id="ARBA00008007"/>
    </source>
</evidence>
<evidence type="ECO:0000313" key="4">
    <source>
        <dbReference type="EMBL" id="PQA86499.1"/>
    </source>
</evidence>
<evidence type="ECO:0000259" key="2">
    <source>
        <dbReference type="Pfam" id="PF00156"/>
    </source>
</evidence>
<accession>A0A2S7K1W4</accession>
<keyword evidence="5" id="KW-1185">Reference proteome</keyword>
<evidence type="ECO:0000313" key="5">
    <source>
        <dbReference type="Proteomes" id="UP000239504"/>
    </source>
</evidence>
<dbReference type="PANTHER" id="PTHR47505">
    <property type="entry name" value="DNA UTILIZATION PROTEIN YHGH"/>
    <property type="match status" value="1"/>
</dbReference>
<organism evidence="4 5">
    <name type="scientific">Hyphococcus luteus</name>
    <dbReference type="NCBI Taxonomy" id="2058213"/>
    <lineage>
        <taxon>Bacteria</taxon>
        <taxon>Pseudomonadati</taxon>
        <taxon>Pseudomonadota</taxon>
        <taxon>Alphaproteobacteria</taxon>
        <taxon>Parvularculales</taxon>
        <taxon>Parvularculaceae</taxon>
        <taxon>Hyphococcus</taxon>
    </lineage>
</organism>
<evidence type="ECO:0000259" key="3">
    <source>
        <dbReference type="Pfam" id="PF18912"/>
    </source>
</evidence>
<comment type="similarity">
    <text evidence="1">Belongs to the ComF/GntX family.</text>
</comment>
<dbReference type="SUPFAM" id="SSF53271">
    <property type="entry name" value="PRTase-like"/>
    <property type="match status" value="1"/>
</dbReference>
<dbReference type="Gene3D" id="3.40.50.2020">
    <property type="match status" value="1"/>
</dbReference>
<dbReference type="InterPro" id="IPR044005">
    <property type="entry name" value="DZR_2"/>
</dbReference>
<proteinExistence type="inferred from homology"/>
<dbReference type="PANTHER" id="PTHR47505:SF1">
    <property type="entry name" value="DNA UTILIZATION PROTEIN YHGH"/>
    <property type="match status" value="1"/>
</dbReference>
<sequence>MAKAALDLAMPPHCPLTREEVGSARALGAAAWSAVHFIDDPACRRCGVPFSAEYGAEVECPSCIAAPPDFDRARAALVYDDASHRLVVGFKHGDRTELAEMFGGWMARAAGEILDGSPILTPAPLHPRRLLARRFNQSALLARAVAVQSGARLSVDGLVRRRATPPQKDFSADARRRNVAGAFALRDDKARALFRGAHVVLIDDVLTTGATLSAAARALKRAGAARVDALVLARVVKGGIGAI</sequence>
<dbReference type="Pfam" id="PF00156">
    <property type="entry name" value="Pribosyltran"/>
    <property type="match status" value="1"/>
</dbReference>
<feature type="domain" description="Double zinc ribbon" evidence="3">
    <location>
        <begin position="5"/>
        <end position="63"/>
    </location>
</feature>
<protein>
    <submittedName>
        <fullName evidence="4">Amidophosphoribosyltransferase</fullName>
    </submittedName>
</protein>
<dbReference type="InterPro" id="IPR000836">
    <property type="entry name" value="PRTase_dom"/>
</dbReference>